<protein>
    <submittedName>
        <fullName evidence="1">Uncharacterized protein</fullName>
    </submittedName>
</protein>
<dbReference type="Proteomes" id="UP000053923">
    <property type="component" value="Unassembled WGS sequence"/>
</dbReference>
<evidence type="ECO:0000313" key="2">
    <source>
        <dbReference type="Proteomes" id="UP000053923"/>
    </source>
</evidence>
<dbReference type="AlphaFoldDB" id="A0A101JAN6"/>
<accession>A0A101JAN6</accession>
<gene>
    <name evidence="1" type="ORF">ADL12_40235</name>
</gene>
<comment type="caution">
    <text evidence="1">The sequence shown here is derived from an EMBL/GenBank/DDBJ whole genome shotgun (WGS) entry which is preliminary data.</text>
</comment>
<keyword evidence="2" id="KW-1185">Reference proteome</keyword>
<proteinExistence type="predicted"/>
<dbReference type="EMBL" id="LLZG01000388">
    <property type="protein sequence ID" value="KUL23296.1"/>
    <property type="molecule type" value="Genomic_DNA"/>
</dbReference>
<reference evidence="2" key="1">
    <citation type="submission" date="2015-10" db="EMBL/GenBank/DDBJ databases">
        <authorList>
            <person name="Ju K.-S."/>
            <person name="Doroghazi J.R."/>
            <person name="Metcalf W.W."/>
        </authorList>
    </citation>
    <scope>NUCLEOTIDE SEQUENCE [LARGE SCALE GENOMIC DNA]</scope>
    <source>
        <strain evidence="2">NRRL 3151</strain>
    </source>
</reference>
<sequence>MTELTVVTESDRDHAAVRGVIDHFRSQVDSIILLNPESIDLPPDYVPHYPCPPIDGLVALMYDAAVPAVEHHVQFAEGRQHQIQRPLTASQSATLLRDRHLAFLRADLPLLGIVAVHSTWHEPGSATPKFEQAVHRRLAACGLPVLATVPRENLMVPNREERPITVLDSPDSDTATDLRHAARAIATAGGLTLAESLPDPHQAAWTT</sequence>
<evidence type="ECO:0000313" key="1">
    <source>
        <dbReference type="EMBL" id="KUL23296.1"/>
    </source>
</evidence>
<name>A0A101JAN6_9ACTN</name>
<organism evidence="1 2">
    <name type="scientific">Streptomyces regalis</name>
    <dbReference type="NCBI Taxonomy" id="68262"/>
    <lineage>
        <taxon>Bacteria</taxon>
        <taxon>Bacillati</taxon>
        <taxon>Actinomycetota</taxon>
        <taxon>Actinomycetes</taxon>
        <taxon>Kitasatosporales</taxon>
        <taxon>Streptomycetaceae</taxon>
        <taxon>Streptomyces</taxon>
    </lineage>
</organism>